<sequence length="313" mass="32578">MNQLLRAAALCAAFWGATAFLAPVPAEPTPECITGHQVHLPSPFSPDGAEGAWLPATALLGNTLADSAGVVSLSINLLGEPDSLLRDSLWLTCADVGTVVVELRAIDALGQVGRCLAGVQVLDEQTLCPTDFFGFFGTVTAWWGEPVAGAQVALSGGATAVAETGPEGAYALYEPPQAGLDYELRPFWGAGPLNGVSTLDMVRIGQHILGTVPLESPYQRIAADVNGSGVITLLDLIRLRRLVLGQEVSLGEVPSWRFVPAGHVFEEGGTGVPDFPEALSLSGLSTVADSWAQDFVAVKVGDVNGDADPVLQP</sequence>
<dbReference type="Proteomes" id="UP000321580">
    <property type="component" value="Unassembled WGS sequence"/>
</dbReference>
<name>A0A5C6RH74_9BACT</name>
<dbReference type="Pfam" id="PF00404">
    <property type="entry name" value="Dockerin_1"/>
    <property type="match status" value="1"/>
</dbReference>
<keyword evidence="1" id="KW-0732">Signal</keyword>
<evidence type="ECO:0000313" key="3">
    <source>
        <dbReference type="Proteomes" id="UP000321580"/>
    </source>
</evidence>
<dbReference type="InterPro" id="IPR036439">
    <property type="entry name" value="Dockerin_dom_sf"/>
</dbReference>
<dbReference type="Gene3D" id="1.10.1330.10">
    <property type="entry name" value="Dockerin domain"/>
    <property type="match status" value="1"/>
</dbReference>
<organism evidence="2 3">
    <name type="scientific">Phaeodactylibacter luteus</name>
    <dbReference type="NCBI Taxonomy" id="1564516"/>
    <lineage>
        <taxon>Bacteria</taxon>
        <taxon>Pseudomonadati</taxon>
        <taxon>Bacteroidota</taxon>
        <taxon>Saprospiria</taxon>
        <taxon>Saprospirales</taxon>
        <taxon>Haliscomenobacteraceae</taxon>
        <taxon>Phaeodactylibacter</taxon>
    </lineage>
</organism>
<dbReference type="OrthoDB" id="5291933at2"/>
<protein>
    <recommendedName>
        <fullName evidence="4">Dockerin domain-containing protein</fullName>
    </recommendedName>
</protein>
<dbReference type="SUPFAM" id="SSF63446">
    <property type="entry name" value="Type I dockerin domain"/>
    <property type="match status" value="1"/>
</dbReference>
<gene>
    <name evidence="2" type="ORF">FRY97_20285</name>
</gene>
<dbReference type="InterPro" id="IPR018247">
    <property type="entry name" value="EF_Hand_1_Ca_BS"/>
</dbReference>
<comment type="caution">
    <text evidence="2">The sequence shown here is derived from an EMBL/GenBank/DDBJ whole genome shotgun (WGS) entry which is preliminary data.</text>
</comment>
<dbReference type="AlphaFoldDB" id="A0A5C6RH74"/>
<evidence type="ECO:0000313" key="2">
    <source>
        <dbReference type="EMBL" id="TXB60609.1"/>
    </source>
</evidence>
<reference evidence="2 3" key="1">
    <citation type="submission" date="2019-08" db="EMBL/GenBank/DDBJ databases">
        <title>Genome of Phaeodactylibacter luteus.</title>
        <authorList>
            <person name="Bowman J.P."/>
        </authorList>
    </citation>
    <scope>NUCLEOTIDE SEQUENCE [LARGE SCALE GENOMIC DNA]</scope>
    <source>
        <strain evidence="2 3">KCTC 42180</strain>
    </source>
</reference>
<feature type="signal peptide" evidence="1">
    <location>
        <begin position="1"/>
        <end position="22"/>
    </location>
</feature>
<dbReference type="EMBL" id="VOOR01000073">
    <property type="protein sequence ID" value="TXB60609.1"/>
    <property type="molecule type" value="Genomic_DNA"/>
</dbReference>
<dbReference type="InterPro" id="IPR002105">
    <property type="entry name" value="Dockerin_1_rpt"/>
</dbReference>
<dbReference type="GO" id="GO:0004553">
    <property type="term" value="F:hydrolase activity, hydrolyzing O-glycosyl compounds"/>
    <property type="evidence" value="ECO:0007669"/>
    <property type="project" value="InterPro"/>
</dbReference>
<dbReference type="PROSITE" id="PS00018">
    <property type="entry name" value="EF_HAND_1"/>
    <property type="match status" value="1"/>
</dbReference>
<keyword evidence="3" id="KW-1185">Reference proteome</keyword>
<proteinExistence type="predicted"/>
<feature type="chain" id="PRO_5023021080" description="Dockerin domain-containing protein" evidence="1">
    <location>
        <begin position="23"/>
        <end position="313"/>
    </location>
</feature>
<accession>A0A5C6RH74</accession>
<dbReference type="GO" id="GO:0000272">
    <property type="term" value="P:polysaccharide catabolic process"/>
    <property type="evidence" value="ECO:0007669"/>
    <property type="project" value="InterPro"/>
</dbReference>
<evidence type="ECO:0000256" key="1">
    <source>
        <dbReference type="SAM" id="SignalP"/>
    </source>
</evidence>
<dbReference type="RefSeq" id="WP_147169453.1">
    <property type="nucleotide sequence ID" value="NZ_VOOR01000073.1"/>
</dbReference>
<dbReference type="CDD" id="cd14252">
    <property type="entry name" value="Dockerin_like"/>
    <property type="match status" value="1"/>
</dbReference>
<evidence type="ECO:0008006" key="4">
    <source>
        <dbReference type="Google" id="ProtNLM"/>
    </source>
</evidence>